<dbReference type="FunFam" id="3.30.200.20:FF:000043">
    <property type="entry name" value="Wall-associated receptor kinase 2"/>
    <property type="match status" value="1"/>
</dbReference>
<dbReference type="GO" id="GO:0030247">
    <property type="term" value="F:polysaccharide binding"/>
    <property type="evidence" value="ECO:0007669"/>
    <property type="project" value="InterPro"/>
</dbReference>
<dbReference type="Gene3D" id="3.30.200.20">
    <property type="entry name" value="Phosphorylase Kinase, domain 1"/>
    <property type="match status" value="1"/>
</dbReference>
<dbReference type="InterPro" id="IPR049883">
    <property type="entry name" value="NOTCH1_EGF-like"/>
</dbReference>
<keyword evidence="5" id="KW-0808">Transferase</keyword>
<keyword evidence="15" id="KW-0325">Glycoprotein</keyword>
<dbReference type="InterPro" id="IPR025287">
    <property type="entry name" value="WAK_GUB"/>
</dbReference>
<dbReference type="SUPFAM" id="SSF57196">
    <property type="entry name" value="EGF/Laminin"/>
    <property type="match status" value="1"/>
</dbReference>
<dbReference type="Pfam" id="PF13947">
    <property type="entry name" value="GUB_WAK_bind"/>
    <property type="match status" value="1"/>
</dbReference>
<evidence type="ECO:0000256" key="16">
    <source>
        <dbReference type="ARBA" id="ARBA00047558"/>
    </source>
</evidence>
<proteinExistence type="predicted"/>
<dbReference type="PROSITE" id="PS00108">
    <property type="entry name" value="PROTEIN_KINASE_ST"/>
    <property type="match status" value="1"/>
</dbReference>
<dbReference type="PANTHER" id="PTHR27005:SF353">
    <property type="entry name" value="WALL-ASSOCIATED RECEPTOR KINASE-LIKE 22"/>
    <property type="match status" value="1"/>
</dbReference>
<evidence type="ECO:0000259" key="22">
    <source>
        <dbReference type="PROSITE" id="PS50011"/>
    </source>
</evidence>
<evidence type="ECO:0000256" key="6">
    <source>
        <dbReference type="ARBA" id="ARBA00022692"/>
    </source>
</evidence>
<dbReference type="SUPFAM" id="SSF56112">
    <property type="entry name" value="Protein kinase-like (PK-like)"/>
    <property type="match status" value="1"/>
</dbReference>
<gene>
    <name evidence="24" type="ORF">RJ640_007042</name>
</gene>
<dbReference type="InterPro" id="IPR000152">
    <property type="entry name" value="EGF-type_Asp/Asn_hydroxyl_site"/>
</dbReference>
<dbReference type="PROSITE" id="PS01187">
    <property type="entry name" value="EGF_CA"/>
    <property type="match status" value="1"/>
</dbReference>
<feature type="transmembrane region" description="Helical" evidence="20">
    <location>
        <begin position="348"/>
        <end position="372"/>
    </location>
</feature>
<dbReference type="AlphaFoldDB" id="A0AA88RFC1"/>
<comment type="caution">
    <text evidence="24">The sequence shown here is derived from an EMBL/GenBank/DDBJ whole genome shotgun (WGS) entry which is preliminary data.</text>
</comment>
<dbReference type="InterPro" id="IPR018097">
    <property type="entry name" value="EGF_Ca-bd_CS"/>
</dbReference>
<evidence type="ECO:0000256" key="1">
    <source>
        <dbReference type="ARBA" id="ARBA00004479"/>
    </source>
</evidence>
<evidence type="ECO:0000313" key="24">
    <source>
        <dbReference type="EMBL" id="KAK2988473.1"/>
    </source>
</evidence>
<dbReference type="Gene3D" id="1.10.510.10">
    <property type="entry name" value="Transferase(Phosphotransferase) domain 1"/>
    <property type="match status" value="1"/>
</dbReference>
<dbReference type="PROSITE" id="PS00010">
    <property type="entry name" value="ASX_HYDROXYL"/>
    <property type="match status" value="1"/>
</dbReference>
<keyword evidence="10" id="KW-0418">Kinase</keyword>
<dbReference type="Pfam" id="PF07645">
    <property type="entry name" value="EGF_CA"/>
    <property type="match status" value="1"/>
</dbReference>
<dbReference type="InterPro" id="IPR000742">
    <property type="entry name" value="EGF"/>
</dbReference>
<evidence type="ECO:0000256" key="20">
    <source>
        <dbReference type="SAM" id="Phobius"/>
    </source>
</evidence>
<evidence type="ECO:0000259" key="23">
    <source>
        <dbReference type="PROSITE" id="PS50026"/>
    </source>
</evidence>
<keyword evidence="2" id="KW-0723">Serine/threonine-protein kinase</keyword>
<evidence type="ECO:0000256" key="19">
    <source>
        <dbReference type="PROSITE-ProRule" id="PRU00076"/>
    </source>
</evidence>
<evidence type="ECO:0000256" key="18">
    <source>
        <dbReference type="ARBA" id="ARBA00058961"/>
    </source>
</evidence>
<comment type="catalytic activity">
    <reaction evidence="17">
        <text>L-threonyl-[protein] + ATP = O-phospho-L-threonyl-[protein] + ADP + H(+)</text>
        <dbReference type="Rhea" id="RHEA:46608"/>
        <dbReference type="Rhea" id="RHEA-COMP:11060"/>
        <dbReference type="Rhea" id="RHEA-COMP:11605"/>
        <dbReference type="ChEBI" id="CHEBI:15378"/>
        <dbReference type="ChEBI" id="CHEBI:30013"/>
        <dbReference type="ChEBI" id="CHEBI:30616"/>
        <dbReference type="ChEBI" id="CHEBI:61977"/>
        <dbReference type="ChEBI" id="CHEBI:456216"/>
    </reaction>
</comment>
<evidence type="ECO:0000256" key="2">
    <source>
        <dbReference type="ARBA" id="ARBA00022527"/>
    </source>
</evidence>
<keyword evidence="14" id="KW-1015">Disulfide bond</keyword>
<dbReference type="CDD" id="cd14066">
    <property type="entry name" value="STKc_IRAK"/>
    <property type="match status" value="1"/>
</dbReference>
<evidence type="ECO:0000256" key="12">
    <source>
        <dbReference type="ARBA" id="ARBA00022989"/>
    </source>
</evidence>
<dbReference type="GO" id="GO:0005509">
    <property type="term" value="F:calcium ion binding"/>
    <property type="evidence" value="ECO:0007669"/>
    <property type="project" value="InterPro"/>
</dbReference>
<name>A0AA88RFC1_9ASTE</name>
<keyword evidence="3 19" id="KW-0245">EGF-like domain</keyword>
<sequence length="720" mass="79487">MELKVGVILLISILFSFLKLQETRTPMAKPHCQKECGDIIIPYPFGIGAGCYLDKAFEVLCINKFPLVSLLVFLDGSTILHISLDRAVVHAKRQSNVYCYNQSGEDPTTSASVHLNQQFSISYTRNKFVAIGCDIFAYILDSGSRNYTSGCASLCDDPNPVVDLTATSCSSVGCCQTTLPKDITSFDMRMFSINTFNRSWTTKPCSIAFFVDNKNLSSYTFSISENIYPDLFAFPMVYNWVIGNITCHEAHERGNLVCGMNSDCIDNAEGLGYWCHCKQGYQGNPYLPSGCQDINECEDPNTSPCQNGAVCFNTPGDYSCRCPNGLVSDGNEAGHGCTHKQARHRIDVAVSLATTSAAGALILIAFGSLLYLKLERLKRNNIKRKFFKRNGGLVLQELITSSTASALKTKLFSTKEIMKATDNFNESRVLGKGGQGTVYKGMLPDGSVVAVKKSNKVDQDQVGQFVNEVLILSQINHRNIVKLLGCCLEYEVPLLVYEYVSNGTLSHHIRNEGDVPKLSWESRLQIAGEVAGALSYLHSCASTAIFHRDIKSDNILLDENYRAVVSDFGLSRTISLSKTHLTVVVGGTFGYLDPDYFRSGQFTEKSDVYAFGVVLAELLTGRKAVSSSSSDEGLVIYFQALMKQNSPFEIHDALVANDGQIGEILAVAKLAQRCLHLNARKRPIMKEVAAVLDQLRRKQYRPPSPRKLKQQLQLISEKVQ</sequence>
<dbReference type="EMBL" id="JAVXUO010000865">
    <property type="protein sequence ID" value="KAK2988473.1"/>
    <property type="molecule type" value="Genomic_DNA"/>
</dbReference>
<keyword evidence="8" id="KW-0677">Repeat</keyword>
<keyword evidence="12 20" id="KW-1133">Transmembrane helix</keyword>
<dbReference type="SMART" id="SM00179">
    <property type="entry name" value="EGF_CA"/>
    <property type="match status" value="1"/>
</dbReference>
<evidence type="ECO:0000256" key="4">
    <source>
        <dbReference type="ARBA" id="ARBA00022553"/>
    </source>
</evidence>
<dbReference type="SMART" id="SM00181">
    <property type="entry name" value="EGF"/>
    <property type="match status" value="2"/>
</dbReference>
<protein>
    <submittedName>
        <fullName evidence="24">Uncharacterized protein</fullName>
    </submittedName>
</protein>
<keyword evidence="13 20" id="KW-0472">Membrane</keyword>
<dbReference type="InterPro" id="IPR000719">
    <property type="entry name" value="Prot_kinase_dom"/>
</dbReference>
<comment type="catalytic activity">
    <reaction evidence="16">
        <text>L-seryl-[protein] + ATP = O-phospho-L-seryl-[protein] + ADP + H(+)</text>
        <dbReference type="Rhea" id="RHEA:17989"/>
        <dbReference type="Rhea" id="RHEA-COMP:9863"/>
        <dbReference type="Rhea" id="RHEA-COMP:11604"/>
        <dbReference type="ChEBI" id="CHEBI:15378"/>
        <dbReference type="ChEBI" id="CHEBI:29999"/>
        <dbReference type="ChEBI" id="CHEBI:30616"/>
        <dbReference type="ChEBI" id="CHEBI:83421"/>
        <dbReference type="ChEBI" id="CHEBI:456216"/>
    </reaction>
</comment>
<feature type="domain" description="Protein kinase" evidence="22">
    <location>
        <begin position="424"/>
        <end position="695"/>
    </location>
</feature>
<dbReference type="InterPro" id="IPR011009">
    <property type="entry name" value="Kinase-like_dom_sf"/>
</dbReference>
<evidence type="ECO:0000256" key="9">
    <source>
        <dbReference type="ARBA" id="ARBA00022741"/>
    </source>
</evidence>
<keyword evidence="7 21" id="KW-0732">Signal</keyword>
<evidence type="ECO:0000256" key="10">
    <source>
        <dbReference type="ARBA" id="ARBA00022777"/>
    </source>
</evidence>
<evidence type="ECO:0000256" key="21">
    <source>
        <dbReference type="SAM" id="SignalP"/>
    </source>
</evidence>
<evidence type="ECO:0000256" key="17">
    <source>
        <dbReference type="ARBA" id="ARBA00047951"/>
    </source>
</evidence>
<dbReference type="GO" id="GO:0007166">
    <property type="term" value="P:cell surface receptor signaling pathway"/>
    <property type="evidence" value="ECO:0007669"/>
    <property type="project" value="InterPro"/>
</dbReference>
<evidence type="ECO:0000256" key="7">
    <source>
        <dbReference type="ARBA" id="ARBA00022729"/>
    </source>
</evidence>
<dbReference type="PANTHER" id="PTHR27005">
    <property type="entry name" value="WALL-ASSOCIATED RECEPTOR KINASE-LIKE 21"/>
    <property type="match status" value="1"/>
</dbReference>
<accession>A0AA88RFC1</accession>
<dbReference type="CDD" id="cd00054">
    <property type="entry name" value="EGF_CA"/>
    <property type="match status" value="1"/>
</dbReference>
<keyword evidence="11" id="KW-0067">ATP-binding</keyword>
<dbReference type="FunFam" id="2.10.25.10:FF:000038">
    <property type="entry name" value="Fibrillin 2"/>
    <property type="match status" value="1"/>
</dbReference>
<evidence type="ECO:0000313" key="25">
    <source>
        <dbReference type="Proteomes" id="UP001187471"/>
    </source>
</evidence>
<keyword evidence="4" id="KW-0597">Phosphoprotein</keyword>
<keyword evidence="6 20" id="KW-0812">Transmembrane</keyword>
<dbReference type="InterPro" id="IPR008271">
    <property type="entry name" value="Ser/Thr_kinase_AS"/>
</dbReference>
<dbReference type="GO" id="GO:0005524">
    <property type="term" value="F:ATP binding"/>
    <property type="evidence" value="ECO:0007669"/>
    <property type="project" value="UniProtKB-KW"/>
</dbReference>
<feature type="signal peptide" evidence="21">
    <location>
        <begin position="1"/>
        <end position="23"/>
    </location>
</feature>
<evidence type="ECO:0000256" key="8">
    <source>
        <dbReference type="ARBA" id="ARBA00022737"/>
    </source>
</evidence>
<comment type="subcellular location">
    <subcellularLocation>
        <location evidence="1">Membrane</location>
        <topology evidence="1">Single-pass type I membrane protein</topology>
    </subcellularLocation>
</comment>
<dbReference type="Gene3D" id="2.10.25.10">
    <property type="entry name" value="Laminin"/>
    <property type="match status" value="2"/>
</dbReference>
<dbReference type="GO" id="GO:0005886">
    <property type="term" value="C:plasma membrane"/>
    <property type="evidence" value="ECO:0007669"/>
    <property type="project" value="TreeGrafter"/>
</dbReference>
<dbReference type="SMART" id="SM00220">
    <property type="entry name" value="S_TKc"/>
    <property type="match status" value="1"/>
</dbReference>
<dbReference type="FunFam" id="1.10.510.10:FF:000084">
    <property type="entry name" value="Wall-associated receptor kinase 2"/>
    <property type="match status" value="1"/>
</dbReference>
<feature type="chain" id="PRO_5041705297" evidence="21">
    <location>
        <begin position="24"/>
        <end position="720"/>
    </location>
</feature>
<reference evidence="24" key="1">
    <citation type="submission" date="2022-12" db="EMBL/GenBank/DDBJ databases">
        <title>Draft genome assemblies for two species of Escallonia (Escalloniales).</title>
        <authorList>
            <person name="Chanderbali A."/>
            <person name="Dervinis C."/>
            <person name="Anghel I."/>
            <person name="Soltis D."/>
            <person name="Soltis P."/>
            <person name="Zapata F."/>
        </authorList>
    </citation>
    <scope>NUCLEOTIDE SEQUENCE</scope>
    <source>
        <strain evidence="24">UCBG92.1500</strain>
        <tissue evidence="24">Leaf</tissue>
    </source>
</reference>
<comment type="caution">
    <text evidence="19">Lacks conserved residue(s) required for the propagation of feature annotation.</text>
</comment>
<dbReference type="PROSITE" id="PS50026">
    <property type="entry name" value="EGF_3"/>
    <property type="match status" value="1"/>
</dbReference>
<dbReference type="InterPro" id="IPR045274">
    <property type="entry name" value="WAK-like"/>
</dbReference>
<evidence type="ECO:0000256" key="15">
    <source>
        <dbReference type="ARBA" id="ARBA00023180"/>
    </source>
</evidence>
<evidence type="ECO:0000256" key="5">
    <source>
        <dbReference type="ARBA" id="ARBA00022679"/>
    </source>
</evidence>
<evidence type="ECO:0000256" key="11">
    <source>
        <dbReference type="ARBA" id="ARBA00022840"/>
    </source>
</evidence>
<dbReference type="Proteomes" id="UP001187471">
    <property type="component" value="Unassembled WGS sequence"/>
</dbReference>
<comment type="function">
    <text evidence="18">Serine/threonine-protein kinase that may function as a signaling receptor of extracellular matrix component. Binding to pectin may have significance in the control of cell expansion, morphogenesis and development.</text>
</comment>
<evidence type="ECO:0000256" key="3">
    <source>
        <dbReference type="ARBA" id="ARBA00022536"/>
    </source>
</evidence>
<dbReference type="InterPro" id="IPR001881">
    <property type="entry name" value="EGF-like_Ca-bd_dom"/>
</dbReference>
<keyword evidence="25" id="KW-1185">Reference proteome</keyword>
<feature type="domain" description="EGF-like" evidence="23">
    <location>
        <begin position="293"/>
        <end position="332"/>
    </location>
</feature>
<dbReference type="GO" id="GO:0004674">
    <property type="term" value="F:protein serine/threonine kinase activity"/>
    <property type="evidence" value="ECO:0007669"/>
    <property type="project" value="UniProtKB-KW"/>
</dbReference>
<keyword evidence="9" id="KW-0547">Nucleotide-binding</keyword>
<evidence type="ECO:0000256" key="13">
    <source>
        <dbReference type="ARBA" id="ARBA00023136"/>
    </source>
</evidence>
<dbReference type="Pfam" id="PF00069">
    <property type="entry name" value="Pkinase"/>
    <property type="match status" value="1"/>
</dbReference>
<evidence type="ECO:0000256" key="14">
    <source>
        <dbReference type="ARBA" id="ARBA00023157"/>
    </source>
</evidence>
<organism evidence="24 25">
    <name type="scientific">Escallonia rubra</name>
    <dbReference type="NCBI Taxonomy" id="112253"/>
    <lineage>
        <taxon>Eukaryota</taxon>
        <taxon>Viridiplantae</taxon>
        <taxon>Streptophyta</taxon>
        <taxon>Embryophyta</taxon>
        <taxon>Tracheophyta</taxon>
        <taxon>Spermatophyta</taxon>
        <taxon>Magnoliopsida</taxon>
        <taxon>eudicotyledons</taxon>
        <taxon>Gunneridae</taxon>
        <taxon>Pentapetalae</taxon>
        <taxon>asterids</taxon>
        <taxon>campanulids</taxon>
        <taxon>Escalloniales</taxon>
        <taxon>Escalloniaceae</taxon>
        <taxon>Escallonia</taxon>
    </lineage>
</organism>
<dbReference type="PROSITE" id="PS50011">
    <property type="entry name" value="PROTEIN_KINASE_DOM"/>
    <property type="match status" value="1"/>
</dbReference>